<gene>
    <name evidence="2" type="ORF">CVT24_002570</name>
</gene>
<dbReference type="AlphaFoldDB" id="A0A409YU02"/>
<evidence type="ECO:0000313" key="2">
    <source>
        <dbReference type="EMBL" id="PPR06484.1"/>
    </source>
</evidence>
<reference evidence="2 3" key="1">
    <citation type="journal article" date="2018" name="Evol. Lett.">
        <title>Horizontal gene cluster transfer increased hallucinogenic mushroom diversity.</title>
        <authorList>
            <person name="Reynolds H.T."/>
            <person name="Vijayakumar V."/>
            <person name="Gluck-Thaler E."/>
            <person name="Korotkin H.B."/>
            <person name="Matheny P.B."/>
            <person name="Slot J.C."/>
        </authorList>
    </citation>
    <scope>NUCLEOTIDE SEQUENCE [LARGE SCALE GENOMIC DNA]</scope>
    <source>
        <strain evidence="2 3">2629</strain>
    </source>
</reference>
<dbReference type="Proteomes" id="UP000284842">
    <property type="component" value="Unassembled WGS sequence"/>
</dbReference>
<sequence>MVKITVLIGLLHAVAIVSAAPAAEAAEQAKEGVVVDPGVTFTPRTTSLEFEARDSINNCYDSTIENRTSGGSPLVADCQRMTVHFGKYSRSSNGS</sequence>
<evidence type="ECO:0000256" key="1">
    <source>
        <dbReference type="SAM" id="SignalP"/>
    </source>
</evidence>
<organism evidence="2 3">
    <name type="scientific">Panaeolus cyanescens</name>
    <dbReference type="NCBI Taxonomy" id="181874"/>
    <lineage>
        <taxon>Eukaryota</taxon>
        <taxon>Fungi</taxon>
        <taxon>Dikarya</taxon>
        <taxon>Basidiomycota</taxon>
        <taxon>Agaricomycotina</taxon>
        <taxon>Agaricomycetes</taxon>
        <taxon>Agaricomycetidae</taxon>
        <taxon>Agaricales</taxon>
        <taxon>Agaricineae</taxon>
        <taxon>Galeropsidaceae</taxon>
        <taxon>Panaeolus</taxon>
    </lineage>
</organism>
<comment type="caution">
    <text evidence="2">The sequence shown here is derived from an EMBL/GenBank/DDBJ whole genome shotgun (WGS) entry which is preliminary data.</text>
</comment>
<dbReference type="EMBL" id="NHTK01000641">
    <property type="protein sequence ID" value="PPR06484.1"/>
    <property type="molecule type" value="Genomic_DNA"/>
</dbReference>
<evidence type="ECO:0000313" key="3">
    <source>
        <dbReference type="Proteomes" id="UP000284842"/>
    </source>
</evidence>
<keyword evidence="1" id="KW-0732">Signal</keyword>
<dbReference type="InParanoid" id="A0A409YU02"/>
<protein>
    <submittedName>
        <fullName evidence="2">Uncharacterized protein</fullName>
    </submittedName>
</protein>
<proteinExistence type="predicted"/>
<accession>A0A409YU02</accession>
<feature type="chain" id="PRO_5019530460" evidence="1">
    <location>
        <begin position="20"/>
        <end position="95"/>
    </location>
</feature>
<name>A0A409YU02_9AGAR</name>
<keyword evidence="3" id="KW-1185">Reference proteome</keyword>
<feature type="signal peptide" evidence="1">
    <location>
        <begin position="1"/>
        <end position="19"/>
    </location>
</feature>